<dbReference type="EMBL" id="UZAG01015772">
    <property type="protein sequence ID" value="VDO23241.1"/>
    <property type="molecule type" value="Genomic_DNA"/>
</dbReference>
<evidence type="ECO:0000313" key="4">
    <source>
        <dbReference type="WBParaSite" id="BTMF_0000894701-mRNA-1"/>
    </source>
</evidence>
<dbReference type="InterPro" id="IPR001314">
    <property type="entry name" value="Peptidase_S1A"/>
</dbReference>
<dbReference type="WBParaSite" id="BTMF_0000894701-mRNA-1">
    <property type="protein sequence ID" value="BTMF_0000894701-mRNA-1"/>
    <property type="gene ID" value="BTMF_0000894701"/>
</dbReference>
<name>A0A0R3QML2_9BILA</name>
<proteinExistence type="predicted"/>
<dbReference type="Proteomes" id="UP000280834">
    <property type="component" value="Unassembled WGS sequence"/>
</dbReference>
<reference evidence="4" key="1">
    <citation type="submission" date="2017-02" db="UniProtKB">
        <authorList>
            <consortium name="WormBaseParasite"/>
        </authorList>
    </citation>
    <scope>IDENTIFICATION</scope>
</reference>
<keyword evidence="3" id="KW-1185">Reference proteome</keyword>
<dbReference type="InterPro" id="IPR051333">
    <property type="entry name" value="CLIP_Serine_Protease"/>
</dbReference>
<dbReference type="Gene3D" id="2.40.10.10">
    <property type="entry name" value="Trypsin-like serine proteases"/>
    <property type="match status" value="1"/>
</dbReference>
<dbReference type="Pfam" id="PF00089">
    <property type="entry name" value="Trypsin"/>
    <property type="match status" value="1"/>
</dbReference>
<dbReference type="STRING" id="42155.A0A0R3QML2"/>
<dbReference type="PANTHER" id="PTHR24260:SF136">
    <property type="entry name" value="GH08193P-RELATED"/>
    <property type="match status" value="1"/>
</dbReference>
<gene>
    <name evidence="2" type="ORF">BTMF_LOCUS6998</name>
</gene>
<dbReference type="InterPro" id="IPR009003">
    <property type="entry name" value="Peptidase_S1_PA"/>
</dbReference>
<dbReference type="InterPro" id="IPR018114">
    <property type="entry name" value="TRYPSIN_HIS"/>
</dbReference>
<dbReference type="PANTHER" id="PTHR24260">
    <property type="match status" value="1"/>
</dbReference>
<reference evidence="2 3" key="2">
    <citation type="submission" date="2018-11" db="EMBL/GenBank/DDBJ databases">
        <authorList>
            <consortium name="Pathogen Informatics"/>
        </authorList>
    </citation>
    <scope>NUCLEOTIDE SEQUENCE [LARGE SCALE GENOMIC DNA]</scope>
</reference>
<protein>
    <submittedName>
        <fullName evidence="4">Peptidase S1 domain-containing protein</fullName>
    </submittedName>
</protein>
<dbReference type="AlphaFoldDB" id="A0A0R3QML2"/>
<evidence type="ECO:0000313" key="2">
    <source>
        <dbReference type="EMBL" id="VDO23241.1"/>
    </source>
</evidence>
<evidence type="ECO:0000259" key="1">
    <source>
        <dbReference type="PROSITE" id="PS50240"/>
    </source>
</evidence>
<dbReference type="InterPro" id="IPR043504">
    <property type="entry name" value="Peptidase_S1_PA_chymotrypsin"/>
</dbReference>
<dbReference type="SUPFAM" id="SSF50494">
    <property type="entry name" value="Trypsin-like serine proteases"/>
    <property type="match status" value="1"/>
</dbReference>
<dbReference type="GO" id="GO:0006508">
    <property type="term" value="P:proteolysis"/>
    <property type="evidence" value="ECO:0007669"/>
    <property type="project" value="InterPro"/>
</dbReference>
<dbReference type="GO" id="GO:0004252">
    <property type="term" value="F:serine-type endopeptidase activity"/>
    <property type="evidence" value="ECO:0007669"/>
    <property type="project" value="InterPro"/>
</dbReference>
<dbReference type="PRINTS" id="PR00722">
    <property type="entry name" value="CHYMOTRYPSIN"/>
</dbReference>
<dbReference type="PROSITE" id="PS00134">
    <property type="entry name" value="TRYPSIN_HIS"/>
    <property type="match status" value="1"/>
</dbReference>
<dbReference type="PROSITE" id="PS50240">
    <property type="entry name" value="TRYPSIN_DOM"/>
    <property type="match status" value="1"/>
</dbReference>
<dbReference type="SMART" id="SM00020">
    <property type="entry name" value="Tryp_SPc"/>
    <property type="match status" value="1"/>
</dbReference>
<accession>A0A0R3QML2</accession>
<feature type="domain" description="Peptidase S1" evidence="1">
    <location>
        <begin position="66"/>
        <end position="292"/>
    </location>
</feature>
<organism evidence="4">
    <name type="scientific">Brugia timori</name>
    <dbReference type="NCBI Taxonomy" id="42155"/>
    <lineage>
        <taxon>Eukaryota</taxon>
        <taxon>Metazoa</taxon>
        <taxon>Ecdysozoa</taxon>
        <taxon>Nematoda</taxon>
        <taxon>Chromadorea</taxon>
        <taxon>Rhabditida</taxon>
        <taxon>Spirurina</taxon>
        <taxon>Spiruromorpha</taxon>
        <taxon>Filarioidea</taxon>
        <taxon>Onchocercidae</taxon>
        <taxon>Brugia</taxon>
    </lineage>
</organism>
<dbReference type="InterPro" id="IPR001254">
    <property type="entry name" value="Trypsin_dom"/>
</dbReference>
<evidence type="ECO:0000313" key="3">
    <source>
        <dbReference type="Proteomes" id="UP000280834"/>
    </source>
</evidence>
<sequence>MVLFVDETAELLSRLTTEEVERLWMRCRADNMNDYHVRKYTFCYLNLYFKKFTPMITIFHIIARFLMGGINVKQIEAPFSVHLQYSKNGMQLGCSGTMISDRHVLTAAHCFIQKDCEQRTVTQILSSKRWKVYYGGGCLPFSKDVCSDFQQMARSVNIKNIAIPADYLTGPCLHNDIAIVTVKLKMVRFCFTLDDVACITQPHDFIPNTFTLYARGSDPTRMKKTTALATINVTRIDCVLEDQVPDRIDDQLCTSELQETNMCSGDSGAGLMFKTKRGAWNIAGIASAGTDCRIINMAINTKDATDEPIVDISLDGSVFIDVRAHSQFICQYAGICFDESENQPKIKAILL</sequence>